<keyword evidence="1" id="KW-0540">Nuclease</keyword>
<dbReference type="GO" id="GO:0046872">
    <property type="term" value="F:metal ion binding"/>
    <property type="evidence" value="ECO:0007669"/>
    <property type="project" value="UniProtKB-KW"/>
</dbReference>
<dbReference type="GO" id="GO:0015074">
    <property type="term" value="P:DNA integration"/>
    <property type="evidence" value="ECO:0007669"/>
    <property type="project" value="InterPro"/>
</dbReference>
<dbReference type="PROSITE" id="PS50994">
    <property type="entry name" value="INTEGRASE"/>
    <property type="match status" value="1"/>
</dbReference>
<evidence type="ECO:0000256" key="6">
    <source>
        <dbReference type="ARBA" id="ARBA00022908"/>
    </source>
</evidence>
<dbReference type="InterPro" id="IPR013103">
    <property type="entry name" value="RVT_2"/>
</dbReference>
<dbReference type="InterPro" id="IPR057670">
    <property type="entry name" value="SH3_retrovirus"/>
</dbReference>
<organism evidence="13 14">
    <name type="scientific">Phytophthora lilii</name>
    <dbReference type="NCBI Taxonomy" id="2077276"/>
    <lineage>
        <taxon>Eukaryota</taxon>
        <taxon>Sar</taxon>
        <taxon>Stramenopiles</taxon>
        <taxon>Oomycota</taxon>
        <taxon>Peronosporomycetes</taxon>
        <taxon>Peronosporales</taxon>
        <taxon>Peronosporaceae</taxon>
        <taxon>Phytophthora</taxon>
    </lineage>
</organism>
<keyword evidence="8" id="KW-0239">DNA-directed DNA polymerase</keyword>
<keyword evidence="3" id="KW-0255">Endonuclease</keyword>
<dbReference type="InterPro" id="IPR039537">
    <property type="entry name" value="Retrotran_Ty1/copia-like"/>
</dbReference>
<dbReference type="PANTHER" id="PTHR42648:SF11">
    <property type="entry name" value="TRANSPOSON TY4-P GAG-POL POLYPROTEIN"/>
    <property type="match status" value="1"/>
</dbReference>
<reference evidence="13" key="1">
    <citation type="submission" date="2023-04" db="EMBL/GenBank/DDBJ databases">
        <title>Phytophthora lilii NBRC 32176.</title>
        <authorList>
            <person name="Ichikawa N."/>
            <person name="Sato H."/>
            <person name="Tonouchi N."/>
        </authorList>
    </citation>
    <scope>NUCLEOTIDE SEQUENCE</scope>
    <source>
        <strain evidence="13">NBRC 32176</strain>
    </source>
</reference>
<evidence type="ECO:0000256" key="2">
    <source>
        <dbReference type="ARBA" id="ARBA00022723"/>
    </source>
</evidence>
<dbReference type="OrthoDB" id="121676at2759"/>
<name>A0A9W7DAT5_9STRA</name>
<feature type="region of interest" description="Disordered" evidence="11">
    <location>
        <begin position="352"/>
        <end position="472"/>
    </location>
</feature>
<dbReference type="Proteomes" id="UP001165083">
    <property type="component" value="Unassembled WGS sequence"/>
</dbReference>
<dbReference type="Pfam" id="PF13976">
    <property type="entry name" value="gag_pre-integrs"/>
    <property type="match status" value="1"/>
</dbReference>
<dbReference type="Pfam" id="PF07727">
    <property type="entry name" value="RVT_2"/>
    <property type="match status" value="1"/>
</dbReference>
<evidence type="ECO:0000313" key="13">
    <source>
        <dbReference type="EMBL" id="GMF66180.1"/>
    </source>
</evidence>
<keyword evidence="5" id="KW-0460">Magnesium</keyword>
<sequence length="689" mass="77224">MSISALTARGVGVHFEADTAVLSFRGRSIARIPRIGKLFALEARLALVEEANQAVVSQEHASDVWHARLGHVTDKKLKLISVTYEDLKIRDDDGTGLCEGCARGKMSASSFSHKSGSVIKSYAPFEIVRSDYHQCVKCIRTDNGGEYTSKRFDAFCRQEGISHQTSAPYSPQQNSLAERMNRTHTEMARSMLYHMQVDKQWWGEALMTAAHSVNHIPNTARPKTSPLEVLNGVKPSLEYLRVFGSRGYVFVEKVKRSKLNAKAHRFIFLGYAEGSKAYRVWDCEEERLVTTRTVILDEHAPSLYTNIDGNNLNYSPNRQVVFELDENMPESPSGSRRVESNTNDVVIEDVAETNATDDMEVDEEGEPTALVPTSMNSPAVMEGGRTNSQELQRILDRPEPPRSIVPHGERENRNVFSGVPRRTSVSQRDRPHLLENGDAAPSREIPLLTSEPHSTISAKGDDDVSEPESKRPRLDEYEIALSAAEVPQSYAEAMTSSEAKYWKEAIRSEIRSHVRNHTWDLIMRPQGIRQYDVETAFLNGNLTEVVYMAIPEGIRANTGMVCKLRRSLYGLKQAAAVWYQTIRAVSKKMGFRECRADPCMFVRIGKSPVYIILYVDDLLVGFETDAEAEAICAELGSQFKLKSIGDARFVLGMESITLLRGSFYYAKRSSSSTCSRSLDNKTPMLFAIH</sequence>
<dbReference type="InterPro" id="IPR036397">
    <property type="entry name" value="RNaseH_sf"/>
</dbReference>
<proteinExistence type="predicted"/>
<keyword evidence="10" id="KW-0511">Multifunctional enzyme</keyword>
<dbReference type="InterPro" id="IPR025724">
    <property type="entry name" value="GAG-pre-integrase_dom"/>
</dbReference>
<dbReference type="InterPro" id="IPR043502">
    <property type="entry name" value="DNA/RNA_pol_sf"/>
</dbReference>
<evidence type="ECO:0000256" key="11">
    <source>
        <dbReference type="SAM" id="MobiDB-lite"/>
    </source>
</evidence>
<dbReference type="EMBL" id="BSXW01012564">
    <property type="protein sequence ID" value="GMF66180.1"/>
    <property type="molecule type" value="Genomic_DNA"/>
</dbReference>
<keyword evidence="2" id="KW-0479">Metal-binding</keyword>
<feature type="domain" description="Integrase catalytic" evidence="12">
    <location>
        <begin position="56"/>
        <end position="234"/>
    </location>
</feature>
<evidence type="ECO:0000256" key="7">
    <source>
        <dbReference type="ARBA" id="ARBA00022918"/>
    </source>
</evidence>
<dbReference type="PANTHER" id="PTHR42648">
    <property type="entry name" value="TRANSPOSASE, PUTATIVE-RELATED"/>
    <property type="match status" value="1"/>
</dbReference>
<evidence type="ECO:0000256" key="3">
    <source>
        <dbReference type="ARBA" id="ARBA00022759"/>
    </source>
</evidence>
<dbReference type="SUPFAM" id="SSF56672">
    <property type="entry name" value="DNA/RNA polymerases"/>
    <property type="match status" value="1"/>
</dbReference>
<keyword evidence="4" id="KW-0378">Hydrolase</keyword>
<evidence type="ECO:0000259" key="12">
    <source>
        <dbReference type="PROSITE" id="PS50994"/>
    </source>
</evidence>
<feature type="compositionally biased region" description="Basic and acidic residues" evidence="11">
    <location>
        <begin position="459"/>
        <end position="472"/>
    </location>
</feature>
<dbReference type="Gene3D" id="3.30.420.10">
    <property type="entry name" value="Ribonuclease H-like superfamily/Ribonuclease H"/>
    <property type="match status" value="1"/>
</dbReference>
<dbReference type="Pfam" id="PF25597">
    <property type="entry name" value="SH3_retrovirus"/>
    <property type="match status" value="1"/>
</dbReference>
<dbReference type="InterPro" id="IPR001584">
    <property type="entry name" value="Integrase_cat-core"/>
</dbReference>
<keyword evidence="9" id="KW-0233">DNA recombination</keyword>
<evidence type="ECO:0000256" key="8">
    <source>
        <dbReference type="ARBA" id="ARBA00022932"/>
    </source>
</evidence>
<evidence type="ECO:0000256" key="4">
    <source>
        <dbReference type="ARBA" id="ARBA00022801"/>
    </source>
</evidence>
<evidence type="ECO:0000256" key="5">
    <source>
        <dbReference type="ARBA" id="ARBA00022842"/>
    </source>
</evidence>
<comment type="caution">
    <text evidence="13">The sequence shown here is derived from an EMBL/GenBank/DDBJ whole genome shotgun (WGS) entry which is preliminary data.</text>
</comment>
<evidence type="ECO:0000256" key="9">
    <source>
        <dbReference type="ARBA" id="ARBA00023172"/>
    </source>
</evidence>
<feature type="compositionally biased region" description="Acidic residues" evidence="11">
    <location>
        <begin position="352"/>
        <end position="366"/>
    </location>
</feature>
<keyword evidence="14" id="KW-1185">Reference proteome</keyword>
<gene>
    <name evidence="13" type="ORF">Plil01_001869800</name>
</gene>
<keyword evidence="7" id="KW-0695">RNA-directed DNA polymerase</keyword>
<accession>A0A9W7DAT5</accession>
<dbReference type="SUPFAM" id="SSF53098">
    <property type="entry name" value="Ribonuclease H-like"/>
    <property type="match status" value="1"/>
</dbReference>
<dbReference type="GO" id="GO:0016787">
    <property type="term" value="F:hydrolase activity"/>
    <property type="evidence" value="ECO:0007669"/>
    <property type="project" value="UniProtKB-KW"/>
</dbReference>
<keyword evidence="6" id="KW-0229">DNA integration</keyword>
<protein>
    <submittedName>
        <fullName evidence="13">Unnamed protein product</fullName>
    </submittedName>
</protein>
<dbReference type="InterPro" id="IPR012337">
    <property type="entry name" value="RNaseH-like_sf"/>
</dbReference>
<keyword evidence="8" id="KW-0548">Nucleotidyltransferase</keyword>
<keyword evidence="8" id="KW-0808">Transferase</keyword>
<dbReference type="GO" id="GO:0003676">
    <property type="term" value="F:nucleic acid binding"/>
    <property type="evidence" value="ECO:0007669"/>
    <property type="project" value="InterPro"/>
</dbReference>
<dbReference type="AlphaFoldDB" id="A0A9W7DAT5"/>
<evidence type="ECO:0000256" key="1">
    <source>
        <dbReference type="ARBA" id="ARBA00022722"/>
    </source>
</evidence>
<evidence type="ECO:0000256" key="10">
    <source>
        <dbReference type="ARBA" id="ARBA00023268"/>
    </source>
</evidence>
<evidence type="ECO:0000313" key="14">
    <source>
        <dbReference type="Proteomes" id="UP001165083"/>
    </source>
</evidence>